<keyword evidence="8" id="KW-0677">Repeat</keyword>
<sequence>MGGVEDDEPPSKRVKVSSGKLEGHSNGTSLREPSSCSLSDSMARPLASEGEVEIAGSKGVFKKVELVRIIAEALYSLGYKNTGAQLEEESGIPLHPSVVKLFTQQILDGNWDESVATLHKIILLDETIIKLASSLILEQKFFELLDEGKIMDALKTLRTEIAPLCINNNRVRDLSSCIVYPSQHAPIGISAEDGMRVKSRPKLLEELQKLLPPTVIIPEGRLIHLVEQALDLQRDACLFHNSVVEEMSLLTDHQCGRDHIPSHTLQILQEHTDEVWFLQFSHNGRYLASSSKDRSAIIWEIDAHGRGSLKHRLSGHQKPVCFVSWSPDDQQLLTCGVEEAVRRWDVSSGECLYVYQKVGLGLVSCAWSPDGKLIFSGITDKSICKWDLGGKELECWKGQRTVSISDLGVTNDGKQIITVCRDNAILLLDWEARAEKLIEEDQIVTSFSLSKDSKFLLVSLWNQEIHLWNVEGGVRLVAKYKGHARSRFVVRSCFGGLEQAFIASGSEDSQVYIWHRGSGKLVGSLPGHTGSVNSVCWNPVNHHMLASASDDRTIRIWGLNKLSPKRLPNHLHYRPLRRHLGKWAVDSWKSNKALQLFEYPNEVELESVLKTIEAFPPIVFTDEVRSLEEKLADAALGNAFLLQGGVCAESFKEFSVGRMAGQFAKSRSDPLEEKNGVKLSSYKGDNINGDAFNEKLRIPDPQRMIRAYCEAAGNSEPS</sequence>
<accession>A0ABC8U3Z5</accession>
<dbReference type="Pfam" id="PF23627">
    <property type="entry name" value="LisH_WDR26"/>
    <property type="match status" value="1"/>
</dbReference>
<dbReference type="GO" id="GO:0009073">
    <property type="term" value="P:aromatic amino acid family biosynthetic process"/>
    <property type="evidence" value="ECO:0007669"/>
    <property type="project" value="UniProtKB-KW"/>
</dbReference>
<dbReference type="GO" id="GO:0003849">
    <property type="term" value="F:3-deoxy-7-phosphoheptulonate synthase activity"/>
    <property type="evidence" value="ECO:0007669"/>
    <property type="project" value="UniProtKB-EC"/>
</dbReference>
<evidence type="ECO:0000256" key="7">
    <source>
        <dbReference type="ARBA" id="ARBA00022679"/>
    </source>
</evidence>
<keyword evidence="14" id="KW-0150">Chloroplast</keyword>
<dbReference type="Pfam" id="PF01474">
    <property type="entry name" value="DAHP_synth_2"/>
    <property type="match status" value="2"/>
</dbReference>
<keyword evidence="12" id="KW-0464">Manganese</keyword>
<organism evidence="17 18">
    <name type="scientific">Ilex paraguariensis</name>
    <name type="common">yerba mate</name>
    <dbReference type="NCBI Taxonomy" id="185542"/>
    <lineage>
        <taxon>Eukaryota</taxon>
        <taxon>Viridiplantae</taxon>
        <taxon>Streptophyta</taxon>
        <taxon>Embryophyta</taxon>
        <taxon>Tracheophyta</taxon>
        <taxon>Spermatophyta</taxon>
        <taxon>Magnoliopsida</taxon>
        <taxon>eudicotyledons</taxon>
        <taxon>Gunneridae</taxon>
        <taxon>Pentapetalae</taxon>
        <taxon>asterids</taxon>
        <taxon>campanulids</taxon>
        <taxon>Aquifoliales</taxon>
        <taxon>Aquifoliaceae</taxon>
        <taxon>Ilex</taxon>
    </lineage>
</organism>
<keyword evidence="7 14" id="KW-0808">Transferase</keyword>
<dbReference type="SMART" id="SM00667">
    <property type="entry name" value="LisH"/>
    <property type="match status" value="1"/>
</dbReference>
<dbReference type="CDD" id="cd00200">
    <property type="entry name" value="WD40"/>
    <property type="match status" value="1"/>
</dbReference>
<keyword evidence="6 14" id="KW-0028">Amino-acid biosynthesis</keyword>
<dbReference type="SUPFAM" id="SSF50978">
    <property type="entry name" value="WD40 repeat-like"/>
    <property type="match status" value="1"/>
</dbReference>
<dbReference type="EMBL" id="CAUOFW020006835">
    <property type="protein sequence ID" value="CAK9176469.1"/>
    <property type="molecule type" value="Genomic_DNA"/>
</dbReference>
<comment type="caution">
    <text evidence="17">The sequence shown here is derived from an EMBL/GenBank/DDBJ whole genome shotgun (WGS) entry which is preliminary data.</text>
</comment>
<dbReference type="PROSITE" id="PS50897">
    <property type="entry name" value="CTLH"/>
    <property type="match status" value="1"/>
</dbReference>
<evidence type="ECO:0000256" key="10">
    <source>
        <dbReference type="ARBA" id="ARBA00047508"/>
    </source>
</evidence>
<dbReference type="SMART" id="SM00320">
    <property type="entry name" value="WD40"/>
    <property type="match status" value="7"/>
</dbReference>
<feature type="binding site" evidence="12">
    <location>
        <position position="658"/>
    </location>
    <ligand>
        <name>phosphoenolpyruvate</name>
        <dbReference type="ChEBI" id="CHEBI:58702"/>
    </ligand>
</feature>
<evidence type="ECO:0000256" key="2">
    <source>
        <dbReference type="ARBA" id="ARBA00004688"/>
    </source>
</evidence>
<dbReference type="InterPro" id="IPR019775">
    <property type="entry name" value="WD40_repeat_CS"/>
</dbReference>
<dbReference type="PROSITE" id="PS50896">
    <property type="entry name" value="LISH"/>
    <property type="match status" value="1"/>
</dbReference>
<proteinExistence type="inferred from homology"/>
<keyword evidence="9 14" id="KW-0057">Aromatic amino acid biosynthesis</keyword>
<evidence type="ECO:0000256" key="11">
    <source>
        <dbReference type="ARBA" id="ARBA00065067"/>
    </source>
</evidence>
<evidence type="ECO:0000256" key="3">
    <source>
        <dbReference type="ARBA" id="ARBA00008911"/>
    </source>
</evidence>
<comment type="pathway">
    <text evidence="2 14">Metabolic intermediate biosynthesis; chorismate biosynthesis; chorismate from D-erythrose 4-phosphate and phosphoenolpyruvate: step 1/7.</text>
</comment>
<feature type="binding site" evidence="12">
    <location>
        <position position="647"/>
    </location>
    <ligand>
        <name>Mn(2+)</name>
        <dbReference type="ChEBI" id="CHEBI:29035"/>
    </ligand>
</feature>
<dbReference type="SUPFAM" id="SSF51569">
    <property type="entry name" value="Aldolase"/>
    <property type="match status" value="1"/>
</dbReference>
<dbReference type="Pfam" id="PF00400">
    <property type="entry name" value="WD40"/>
    <property type="match status" value="5"/>
</dbReference>
<dbReference type="AlphaFoldDB" id="A0ABC8U3Z5"/>
<feature type="region of interest" description="Disordered" evidence="15">
    <location>
        <begin position="1"/>
        <end position="42"/>
    </location>
</feature>
<dbReference type="PANTHER" id="PTHR22838">
    <property type="entry name" value="WD REPEAT PROTEIN 26-RELATED"/>
    <property type="match status" value="1"/>
</dbReference>
<keyword evidence="14" id="KW-0809">Transit peptide</keyword>
<dbReference type="InterPro" id="IPR002480">
    <property type="entry name" value="DAHP_synth_2"/>
</dbReference>
<comment type="catalytic activity">
    <reaction evidence="10 14">
        <text>D-erythrose 4-phosphate + phosphoenolpyruvate + H2O = 7-phospho-2-dehydro-3-deoxy-D-arabino-heptonate + phosphate</text>
        <dbReference type="Rhea" id="RHEA:14717"/>
        <dbReference type="ChEBI" id="CHEBI:15377"/>
        <dbReference type="ChEBI" id="CHEBI:16897"/>
        <dbReference type="ChEBI" id="CHEBI:43474"/>
        <dbReference type="ChEBI" id="CHEBI:58394"/>
        <dbReference type="ChEBI" id="CHEBI:58702"/>
        <dbReference type="EC" id="2.5.1.54"/>
    </reaction>
</comment>
<feature type="repeat" description="WD" evidence="13">
    <location>
        <begin position="313"/>
        <end position="354"/>
    </location>
</feature>
<dbReference type="EC" id="2.5.1.54" evidence="14"/>
<evidence type="ECO:0000256" key="8">
    <source>
        <dbReference type="ARBA" id="ARBA00022737"/>
    </source>
</evidence>
<dbReference type="InterPro" id="IPR036322">
    <property type="entry name" value="WD40_repeat_dom_sf"/>
</dbReference>
<evidence type="ECO:0000259" key="16">
    <source>
        <dbReference type="PROSITE" id="PS50897"/>
    </source>
</evidence>
<reference evidence="17 18" key="1">
    <citation type="submission" date="2024-02" db="EMBL/GenBank/DDBJ databases">
        <authorList>
            <person name="Vignale AGUSTIN F."/>
            <person name="Sosa J E."/>
            <person name="Modenutti C."/>
        </authorList>
    </citation>
    <scope>NUCLEOTIDE SEQUENCE [LARGE SCALE GENOMIC DNA]</scope>
</reference>
<evidence type="ECO:0000256" key="13">
    <source>
        <dbReference type="PROSITE-ProRule" id="PRU00221"/>
    </source>
</evidence>
<dbReference type="InterPro" id="IPR051350">
    <property type="entry name" value="WD_repeat-ST_regulator"/>
</dbReference>
<evidence type="ECO:0000256" key="12">
    <source>
        <dbReference type="PIRSR" id="PIRSR602480-1"/>
    </source>
</evidence>
<evidence type="ECO:0000256" key="1">
    <source>
        <dbReference type="ARBA" id="ARBA00004496"/>
    </source>
</evidence>
<dbReference type="InterPro" id="IPR006594">
    <property type="entry name" value="LisH"/>
</dbReference>
<dbReference type="InterPro" id="IPR001680">
    <property type="entry name" value="WD40_rpt"/>
</dbReference>
<dbReference type="GO" id="GO:0008652">
    <property type="term" value="P:amino acid biosynthetic process"/>
    <property type="evidence" value="ECO:0007669"/>
    <property type="project" value="UniProtKB-KW"/>
</dbReference>
<dbReference type="PROSITE" id="PS50294">
    <property type="entry name" value="WD_REPEATS_REGION"/>
    <property type="match status" value="3"/>
</dbReference>
<keyword evidence="14" id="KW-0934">Plastid</keyword>
<gene>
    <name evidence="17" type="ORF">ILEXP_LOCUS46324</name>
</gene>
<feature type="domain" description="CTLH" evidence="16">
    <location>
        <begin position="95"/>
        <end position="152"/>
    </location>
</feature>
<comment type="cofactor">
    <cofactor evidence="12">
        <name>Mn(2+)</name>
        <dbReference type="ChEBI" id="CHEBI:29035"/>
    </cofactor>
    <cofactor evidence="12">
        <name>Co(2+)</name>
        <dbReference type="ChEBI" id="CHEBI:48828"/>
    </cofactor>
    <cofactor evidence="12">
        <name>Cd(2+)</name>
        <dbReference type="ChEBI" id="CHEBI:48775"/>
    </cofactor>
    <text evidence="12">Binds 1 divalent cation per subunit. The enzyme is active with manganese, cobalt or cadmium ions.</text>
</comment>
<comment type="subcellular location">
    <subcellularLocation>
        <location evidence="1">Cytoplasm</location>
    </subcellularLocation>
    <subcellularLocation>
        <location evidence="14">Plastid</location>
        <location evidence="14">Chloroplast</location>
    </subcellularLocation>
</comment>
<keyword evidence="4" id="KW-0963">Cytoplasm</keyword>
<dbReference type="InterPro" id="IPR013785">
    <property type="entry name" value="Aldolase_TIM"/>
</dbReference>
<comment type="subunit">
    <text evidence="11">Interacts with RANBPM.</text>
</comment>
<dbReference type="PROSITE" id="PS50082">
    <property type="entry name" value="WD_REPEATS_2"/>
    <property type="match status" value="3"/>
</dbReference>
<evidence type="ECO:0000313" key="17">
    <source>
        <dbReference type="EMBL" id="CAK9176469.1"/>
    </source>
</evidence>
<dbReference type="Proteomes" id="UP001642360">
    <property type="component" value="Unassembled WGS sequence"/>
</dbReference>
<evidence type="ECO:0000256" key="15">
    <source>
        <dbReference type="SAM" id="MobiDB-lite"/>
    </source>
</evidence>
<evidence type="ECO:0000256" key="4">
    <source>
        <dbReference type="ARBA" id="ARBA00022490"/>
    </source>
</evidence>
<dbReference type="Gene3D" id="2.130.10.10">
    <property type="entry name" value="YVTN repeat-like/Quinoprotein amine dehydrogenase"/>
    <property type="match status" value="2"/>
</dbReference>
<keyword evidence="12" id="KW-0170">Cobalt</keyword>
<evidence type="ECO:0000256" key="14">
    <source>
        <dbReference type="RuleBase" id="RU363071"/>
    </source>
</evidence>
<dbReference type="InterPro" id="IPR006595">
    <property type="entry name" value="CTLH_C"/>
</dbReference>
<feature type="compositionally biased region" description="Polar residues" evidence="15">
    <location>
        <begin position="25"/>
        <end position="40"/>
    </location>
</feature>
<evidence type="ECO:0000256" key="6">
    <source>
        <dbReference type="ARBA" id="ARBA00022605"/>
    </source>
</evidence>
<evidence type="ECO:0000256" key="5">
    <source>
        <dbReference type="ARBA" id="ARBA00022574"/>
    </source>
</evidence>
<keyword evidence="12" id="KW-0104">Cadmium</keyword>
<feature type="repeat" description="WD" evidence="13">
    <location>
        <begin position="268"/>
        <end position="302"/>
    </location>
</feature>
<evidence type="ECO:0000313" key="18">
    <source>
        <dbReference type="Proteomes" id="UP001642360"/>
    </source>
</evidence>
<dbReference type="PROSITE" id="PS00678">
    <property type="entry name" value="WD_REPEATS_1"/>
    <property type="match status" value="1"/>
</dbReference>
<keyword evidence="5 13" id="KW-0853">WD repeat</keyword>
<dbReference type="Gene3D" id="3.20.20.70">
    <property type="entry name" value="Aldolase class I"/>
    <property type="match status" value="1"/>
</dbReference>
<evidence type="ECO:0000256" key="9">
    <source>
        <dbReference type="ARBA" id="ARBA00023141"/>
    </source>
</evidence>
<dbReference type="FunFam" id="2.130.10.10:FF:000087">
    <property type="entry name" value="WD repeat-containing protein 26 homolog"/>
    <property type="match status" value="1"/>
</dbReference>
<feature type="repeat" description="WD" evidence="13">
    <location>
        <begin position="525"/>
        <end position="560"/>
    </location>
</feature>
<dbReference type="PANTHER" id="PTHR22838:SF0">
    <property type="entry name" value="WD REPEAT-CONTAINING PROTEIN 26"/>
    <property type="match status" value="1"/>
</dbReference>
<dbReference type="InterPro" id="IPR015943">
    <property type="entry name" value="WD40/YVTN_repeat-like_dom_sf"/>
</dbReference>
<keyword evidence="18" id="KW-1185">Reference proteome</keyword>
<protein>
    <recommendedName>
        <fullName evidence="14">Phospho-2-dehydro-3-deoxyheptonate aldolase</fullName>
        <ecNumber evidence="14">2.5.1.54</ecNumber>
    </recommendedName>
</protein>
<dbReference type="SMART" id="SM00668">
    <property type="entry name" value="CTLH"/>
    <property type="match status" value="1"/>
</dbReference>
<comment type="similarity">
    <text evidence="3 14">Belongs to the class-II DAHP synthase family.</text>
</comment>
<name>A0ABC8U3Z5_9AQUA</name>
<dbReference type="GO" id="GO:0009507">
    <property type="term" value="C:chloroplast"/>
    <property type="evidence" value="ECO:0007669"/>
    <property type="project" value="UniProtKB-SubCell"/>
</dbReference>